<dbReference type="PANTHER" id="PTHR31158">
    <property type="entry name" value="DUAL OXIDASE 2"/>
    <property type="match status" value="1"/>
</dbReference>
<evidence type="ECO:0000256" key="1">
    <source>
        <dbReference type="ARBA" id="ARBA00004141"/>
    </source>
</evidence>
<dbReference type="InterPro" id="IPR018469">
    <property type="entry name" value="Dual_oxidase_maturation_fac"/>
</dbReference>
<feature type="transmembrane region" description="Helical" evidence="7">
    <location>
        <begin position="31"/>
        <end position="50"/>
    </location>
</feature>
<reference evidence="8 9" key="1">
    <citation type="submission" date="2024-11" db="EMBL/GenBank/DDBJ databases">
        <title>Chromosome-level genome assembly of the freshwater bivalve Anodonta woodiana.</title>
        <authorList>
            <person name="Chen X."/>
        </authorList>
    </citation>
    <scope>NUCLEOTIDE SEQUENCE [LARGE SCALE GENOMIC DNA]</scope>
    <source>
        <strain evidence="8">MN2024</strain>
        <tissue evidence="8">Gills</tissue>
    </source>
</reference>
<dbReference type="EMBL" id="JBJQND010000018">
    <property type="protein sequence ID" value="KAL3836847.1"/>
    <property type="molecule type" value="Genomic_DNA"/>
</dbReference>
<accession>A0ABD3TJ89</accession>
<name>A0ABD3TJ89_SINWO</name>
<feature type="transmembrane region" description="Helical" evidence="7">
    <location>
        <begin position="204"/>
        <end position="226"/>
    </location>
</feature>
<dbReference type="AlphaFoldDB" id="A0ABD3TJ89"/>
<keyword evidence="5 7" id="KW-0472">Membrane</keyword>
<keyword evidence="3 7" id="KW-0812">Transmembrane</keyword>
<feature type="transmembrane region" description="Helical" evidence="7">
    <location>
        <begin position="178"/>
        <end position="197"/>
    </location>
</feature>
<dbReference type="GO" id="GO:0016020">
    <property type="term" value="C:membrane"/>
    <property type="evidence" value="ECO:0007669"/>
    <property type="project" value="UniProtKB-SubCell"/>
</dbReference>
<feature type="transmembrane region" description="Helical" evidence="7">
    <location>
        <begin position="246"/>
        <end position="271"/>
    </location>
</feature>
<comment type="similarity">
    <text evidence="2">Belongs to the DUOXA family.</text>
</comment>
<evidence type="ECO:0000256" key="7">
    <source>
        <dbReference type="SAM" id="Phobius"/>
    </source>
</evidence>
<feature type="transmembrane region" description="Helical" evidence="7">
    <location>
        <begin position="62"/>
        <end position="81"/>
    </location>
</feature>
<protein>
    <submittedName>
        <fullName evidence="8">Uncharacterized protein</fullName>
    </submittedName>
</protein>
<evidence type="ECO:0000256" key="2">
    <source>
        <dbReference type="ARBA" id="ARBA00009816"/>
    </source>
</evidence>
<evidence type="ECO:0000256" key="3">
    <source>
        <dbReference type="ARBA" id="ARBA00022692"/>
    </source>
</evidence>
<comment type="caution">
    <text evidence="8">The sequence shown here is derived from an EMBL/GenBank/DDBJ whole genome shotgun (WGS) entry which is preliminary data.</text>
</comment>
<evidence type="ECO:0000256" key="5">
    <source>
        <dbReference type="ARBA" id="ARBA00023136"/>
    </source>
</evidence>
<gene>
    <name evidence="8" type="ORF">ACJMK2_022260</name>
</gene>
<dbReference type="Pfam" id="PF10204">
    <property type="entry name" value="DuoxA"/>
    <property type="match status" value="1"/>
</dbReference>
<evidence type="ECO:0000256" key="4">
    <source>
        <dbReference type="ARBA" id="ARBA00022989"/>
    </source>
</evidence>
<keyword evidence="6" id="KW-0325">Glycoprotein</keyword>
<comment type="subcellular location">
    <subcellularLocation>
        <location evidence="1">Membrane</location>
        <topology evidence="1">Multi-pass membrane protein</topology>
    </subcellularLocation>
</comment>
<keyword evidence="4 7" id="KW-1133">Transmembrane helix</keyword>
<keyword evidence="9" id="KW-1185">Reference proteome</keyword>
<sequence>MAWFKAFRNEFGYAYYSEQRLPVMLDVPLTVVIYVCLCISIAFLIAAAGIQGKERWYALIRLVYSLLIGSVILVSIFGHSWQVAYNDIKAPYIYRSDSYIDGKIGIRIGLYAVNITLSGYFEGNQVDYNEEILLEDINGPATELHHALDRGLPHPILMVLEHFDIDEGGLRFGRSCKLAGHFAGILLWTAFAFWIASNIILCSVVCNGAVCFTASGVCMVLAIVVYNHLNLSLGFRLPGSQGGMQLRYGWCLLSTLILGIITTLFGILLILADYKYPKKVAALFSLETALESHHEDYAYRFPVPVVDNNKTGTYYAPPNNEKGHPMTLNRYLNNRFECSPNKKKSPFLGGSDSDISTIHENAKFNEKQTRFSPSRLNEICVDMNVDDINIC</sequence>
<organism evidence="8 9">
    <name type="scientific">Sinanodonta woodiana</name>
    <name type="common">Chinese pond mussel</name>
    <name type="synonym">Anodonta woodiana</name>
    <dbReference type="NCBI Taxonomy" id="1069815"/>
    <lineage>
        <taxon>Eukaryota</taxon>
        <taxon>Metazoa</taxon>
        <taxon>Spiralia</taxon>
        <taxon>Lophotrochozoa</taxon>
        <taxon>Mollusca</taxon>
        <taxon>Bivalvia</taxon>
        <taxon>Autobranchia</taxon>
        <taxon>Heteroconchia</taxon>
        <taxon>Palaeoheterodonta</taxon>
        <taxon>Unionida</taxon>
        <taxon>Unionoidea</taxon>
        <taxon>Unionidae</taxon>
        <taxon>Unioninae</taxon>
        <taxon>Sinanodonta</taxon>
    </lineage>
</organism>
<dbReference type="Proteomes" id="UP001634394">
    <property type="component" value="Unassembled WGS sequence"/>
</dbReference>
<proteinExistence type="inferred from homology"/>
<evidence type="ECO:0000313" key="8">
    <source>
        <dbReference type="EMBL" id="KAL3836847.1"/>
    </source>
</evidence>
<evidence type="ECO:0000256" key="6">
    <source>
        <dbReference type="ARBA" id="ARBA00023180"/>
    </source>
</evidence>
<dbReference type="PANTHER" id="PTHR31158:SF1">
    <property type="entry name" value="DOXA1 FACTOR-RELATED"/>
    <property type="match status" value="1"/>
</dbReference>
<evidence type="ECO:0000313" key="9">
    <source>
        <dbReference type="Proteomes" id="UP001634394"/>
    </source>
</evidence>